<dbReference type="Proteomes" id="UP000321405">
    <property type="component" value="Unassembled WGS sequence"/>
</dbReference>
<keyword evidence="3 5" id="KW-1133">Transmembrane helix</keyword>
<evidence type="ECO:0000256" key="1">
    <source>
        <dbReference type="ARBA" id="ARBA00004651"/>
    </source>
</evidence>
<evidence type="ECO:0000256" key="5">
    <source>
        <dbReference type="RuleBase" id="RU363032"/>
    </source>
</evidence>
<dbReference type="Pfam" id="PF00528">
    <property type="entry name" value="BPD_transp_1"/>
    <property type="match status" value="1"/>
</dbReference>
<evidence type="ECO:0000313" key="7">
    <source>
        <dbReference type="EMBL" id="GEL02077.1"/>
    </source>
</evidence>
<evidence type="ECO:0000256" key="3">
    <source>
        <dbReference type="ARBA" id="ARBA00022989"/>
    </source>
</evidence>
<dbReference type="InterPro" id="IPR035906">
    <property type="entry name" value="MetI-like_sf"/>
</dbReference>
<dbReference type="Gene3D" id="1.10.3720.10">
    <property type="entry name" value="MetI-like"/>
    <property type="match status" value="2"/>
</dbReference>
<proteinExistence type="inferred from homology"/>
<feature type="transmembrane region" description="Helical" evidence="5">
    <location>
        <begin position="182"/>
        <end position="204"/>
    </location>
</feature>
<dbReference type="PROSITE" id="PS50928">
    <property type="entry name" value="ABC_TM1"/>
    <property type="match status" value="1"/>
</dbReference>
<feature type="transmembrane region" description="Helical" evidence="5">
    <location>
        <begin position="397"/>
        <end position="420"/>
    </location>
</feature>
<name>A0A511BP19_9PROT</name>
<comment type="subcellular location">
    <subcellularLocation>
        <location evidence="1 5">Cell membrane</location>
        <topology evidence="1 5">Multi-pass membrane protein</topology>
    </subcellularLocation>
</comment>
<feature type="transmembrane region" description="Helical" evidence="5">
    <location>
        <begin position="531"/>
        <end position="551"/>
    </location>
</feature>
<feature type="transmembrane region" description="Helical" evidence="5">
    <location>
        <begin position="362"/>
        <end position="385"/>
    </location>
</feature>
<feature type="transmembrane region" description="Helical" evidence="5">
    <location>
        <begin position="106"/>
        <end position="124"/>
    </location>
</feature>
<dbReference type="PANTHER" id="PTHR42744">
    <property type="entry name" value="BINDING-PROTEIN-DEPENDENT TRANSPORT SYSTEMS INNER MEMBRANE COMPONENT"/>
    <property type="match status" value="1"/>
</dbReference>
<feature type="domain" description="ABC transmembrane type-1" evidence="6">
    <location>
        <begin position="69"/>
        <end position="255"/>
    </location>
</feature>
<comment type="similarity">
    <text evidence="5">Belongs to the binding-protein-dependent transport system permease family.</text>
</comment>
<feature type="transmembrane region" description="Helical" evidence="5">
    <location>
        <begin position="21"/>
        <end position="40"/>
    </location>
</feature>
<feature type="transmembrane region" description="Helical" evidence="5">
    <location>
        <begin position="74"/>
        <end position="94"/>
    </location>
</feature>
<dbReference type="EMBL" id="BJVC01000002">
    <property type="protein sequence ID" value="GEL02077.1"/>
    <property type="molecule type" value="Genomic_DNA"/>
</dbReference>
<dbReference type="GO" id="GO:0005886">
    <property type="term" value="C:plasma membrane"/>
    <property type="evidence" value="ECO:0007669"/>
    <property type="project" value="UniProtKB-SubCell"/>
</dbReference>
<dbReference type="InterPro" id="IPR000515">
    <property type="entry name" value="MetI-like"/>
</dbReference>
<dbReference type="AlphaFoldDB" id="A0A511BP19"/>
<keyword evidence="8" id="KW-1185">Reference proteome</keyword>
<evidence type="ECO:0000259" key="6">
    <source>
        <dbReference type="PROSITE" id="PS50928"/>
    </source>
</evidence>
<evidence type="ECO:0000313" key="8">
    <source>
        <dbReference type="Proteomes" id="UP000321405"/>
    </source>
</evidence>
<comment type="caution">
    <text evidence="7">The sequence shown here is derived from an EMBL/GenBank/DDBJ whole genome shotgun (WGS) entry which is preliminary data.</text>
</comment>
<dbReference type="RefSeq" id="WP_147093126.1">
    <property type="nucleotide sequence ID" value="NZ_BJVC01000002.1"/>
</dbReference>
<accession>A0A511BP19</accession>
<keyword evidence="2 5" id="KW-0812">Transmembrane</keyword>
<dbReference type="SUPFAM" id="SSF161098">
    <property type="entry name" value="MetI-like"/>
    <property type="match status" value="2"/>
</dbReference>
<dbReference type="GO" id="GO:0055085">
    <property type="term" value="P:transmembrane transport"/>
    <property type="evidence" value="ECO:0007669"/>
    <property type="project" value="InterPro"/>
</dbReference>
<dbReference type="OrthoDB" id="9806809at2"/>
<keyword evidence="5" id="KW-0813">Transport</keyword>
<feature type="transmembrane region" description="Helical" evidence="5">
    <location>
        <begin position="323"/>
        <end position="342"/>
    </location>
</feature>
<sequence length="566" mass="60876">MSPFRARRGTRSLDRKAGLTASLIGILVVVAALAAFSRFLPAQIALPHGAIKAPHFRALGGLAVLGGDLGHTTLRMALATGTGSAMGGVLALLAGRVSALEGPIRVCLGGLHMMPLLCLLPFLHLLGTEVALIGVAALCFAAPVASAALDSWSRIPRAFDDATRALGLTSWQRLWRLEAPFAIPYCVTALARAMPLAWCVLIGAEMLPVDGVLPTRPGLGTHAMQAAALGSVKQSFLSAGLLALLVAAYDLCLVFPSQIWADRYRISPVFDDNTDPLPLRLWRRTRFLKRGAERFRQGLGWVGTLRLGGTGARATRAETRASPLIGLSSLLFLLLIALGFFYRHHALDLRDLERVTLASLLSALRVTLALCVALLVWVPVGVWLSLPPSRSGSIRSVARFCVLYPKNVLFPLLVLLAIAIGLGNTVWPLLLVLFHVQFVFLAQVLRGMRSFPPDLLRAAQNLQLRGWLWWRRVLLPGLAPALLEGVSAASFAGWSILILAERNAWRLQSHDGGGIGAFVARAIATGDLPRVVLGAAVLTLCIALGEILVWHPVRLQIRRRMSASSS</sequence>
<feature type="transmembrane region" description="Helical" evidence="5">
    <location>
        <begin position="473"/>
        <end position="500"/>
    </location>
</feature>
<evidence type="ECO:0000256" key="2">
    <source>
        <dbReference type="ARBA" id="ARBA00022692"/>
    </source>
</evidence>
<dbReference type="PANTHER" id="PTHR42744:SF1">
    <property type="entry name" value="BINDING-PROTEIN-DEPENDENT TRANSPORT SYSTEMS INNER MEMBRANE COMPONENT"/>
    <property type="match status" value="1"/>
</dbReference>
<reference evidence="7 8" key="1">
    <citation type="submission" date="2019-07" db="EMBL/GenBank/DDBJ databases">
        <title>Whole genome shotgun sequence of Swaminathania salitolerans NBRC 104436.</title>
        <authorList>
            <person name="Hosoyama A."/>
            <person name="Uohara A."/>
            <person name="Ohji S."/>
            <person name="Ichikawa N."/>
        </authorList>
    </citation>
    <scope>NUCLEOTIDE SEQUENCE [LARGE SCALE GENOMIC DNA]</scope>
    <source>
        <strain evidence="7 8">NBRC 104436</strain>
    </source>
</reference>
<gene>
    <name evidence="7" type="ORF">SSA02_12400</name>
</gene>
<keyword evidence="4 5" id="KW-0472">Membrane</keyword>
<protein>
    <submittedName>
        <fullName evidence="7">ABC transporter permease</fullName>
    </submittedName>
</protein>
<feature type="transmembrane region" description="Helical" evidence="5">
    <location>
        <begin position="130"/>
        <end position="149"/>
    </location>
</feature>
<feature type="transmembrane region" description="Helical" evidence="5">
    <location>
        <begin position="236"/>
        <end position="255"/>
    </location>
</feature>
<organism evidence="7 8">
    <name type="scientific">Swaminathania salitolerans</name>
    <dbReference type="NCBI Taxonomy" id="182838"/>
    <lineage>
        <taxon>Bacteria</taxon>
        <taxon>Pseudomonadati</taxon>
        <taxon>Pseudomonadota</taxon>
        <taxon>Alphaproteobacteria</taxon>
        <taxon>Acetobacterales</taxon>
        <taxon>Acetobacteraceae</taxon>
        <taxon>Swaminathania</taxon>
    </lineage>
</organism>
<evidence type="ECO:0000256" key="4">
    <source>
        <dbReference type="ARBA" id="ARBA00023136"/>
    </source>
</evidence>